<dbReference type="InterPro" id="IPR006311">
    <property type="entry name" value="TAT_signal"/>
</dbReference>
<name>A0A7W6BFL0_9SPHN</name>
<dbReference type="SUPFAM" id="SSF56300">
    <property type="entry name" value="Metallo-dependent phosphatases"/>
    <property type="match status" value="1"/>
</dbReference>
<feature type="domain" description="PhoD-like phosphatase metallophosphatase" evidence="1">
    <location>
        <begin position="159"/>
        <end position="502"/>
    </location>
</feature>
<dbReference type="InterPro" id="IPR038607">
    <property type="entry name" value="PhoD-like_sf"/>
</dbReference>
<dbReference type="InterPro" id="IPR032093">
    <property type="entry name" value="PhoD_N"/>
</dbReference>
<dbReference type="CDD" id="cd07389">
    <property type="entry name" value="MPP_PhoD"/>
    <property type="match status" value="1"/>
</dbReference>
<proteinExistence type="predicted"/>
<dbReference type="PANTHER" id="PTHR43606">
    <property type="entry name" value="PHOSPHATASE, PUTATIVE (AFU_ORTHOLOGUE AFUA_6G08710)-RELATED"/>
    <property type="match status" value="1"/>
</dbReference>
<dbReference type="InterPro" id="IPR052900">
    <property type="entry name" value="Phospholipid_Metab_Enz"/>
</dbReference>
<keyword evidence="3" id="KW-0378">Hydrolase</keyword>
<evidence type="ECO:0000313" key="3">
    <source>
        <dbReference type="EMBL" id="MBB3926075.1"/>
    </source>
</evidence>
<dbReference type="Gene3D" id="2.60.40.380">
    <property type="entry name" value="Purple acid phosphatase-like, N-terminal"/>
    <property type="match status" value="1"/>
</dbReference>
<gene>
    <name evidence="3" type="ORF">GGR43_001790</name>
</gene>
<dbReference type="AlphaFoldDB" id="A0A7W6BFL0"/>
<comment type="caution">
    <text evidence="3">The sequence shown here is derived from an EMBL/GenBank/DDBJ whole genome shotgun (WGS) entry which is preliminary data.</text>
</comment>
<dbReference type="Proteomes" id="UP000571950">
    <property type="component" value="Unassembled WGS sequence"/>
</dbReference>
<dbReference type="Pfam" id="PF09423">
    <property type="entry name" value="PhoD"/>
    <property type="match status" value="1"/>
</dbReference>
<dbReference type="PROSITE" id="PS51318">
    <property type="entry name" value="TAT"/>
    <property type="match status" value="1"/>
</dbReference>
<feature type="domain" description="Phospholipase D N-terminal" evidence="2">
    <location>
        <begin position="48"/>
        <end position="145"/>
    </location>
</feature>
<dbReference type="EMBL" id="JACIDT010000005">
    <property type="protein sequence ID" value="MBB3926075.1"/>
    <property type="molecule type" value="Genomic_DNA"/>
</dbReference>
<dbReference type="GO" id="GO:0004035">
    <property type="term" value="F:alkaline phosphatase activity"/>
    <property type="evidence" value="ECO:0007669"/>
    <property type="project" value="UniProtKB-EC"/>
</dbReference>
<dbReference type="InterPro" id="IPR029052">
    <property type="entry name" value="Metallo-depent_PP-like"/>
</dbReference>
<sequence length="534" mass="59279">MHSDRRTLLRAMGGLTLLAGLSPRVLPAQPMFTGPVLRDPLGADPFTLGVASGDPWPDGFVIWTRLVPRPMDEHGGMPAARVPVRWEVAEDEGFARVVQRGEAMAMPELGHSVHVEVSGLRPHRRYFYRFATAGSDISPVGMVRTAPARDALVQRVRIGVAGCQNYEMGYYDAWAHLAKEPDLDLIFHYGDYIYEGGATPPGPQANGWTPVRRHVGNEIYSIEDYRRRYAQYKSDPALQAAHAACAFACSFDDHEVDNNFAGDFDQDGSAPEIFALRRLGALQAWYENMPVRRAQFPTLGGLTAYRRLDYGQLLRTHVLDTRSYRSDQPCNDGKVQPCPRSALTAPDMLGRAQEAWLDEGLDAARGNAAAWNLLAQQVIVMPVDFRAADAEEGKFATDLWDGYRPARARLIDTIGRHRLTNVVIATGDHHRHLVGSVPEKDEAPDGRKVAVEFQAASISSNGNGKGEAGLEHMMRNNPHFDLYTDRRGYQLFDVTPKEWRTDVKVMDQVERPGGRIGTLASYVVTPDAARLHRG</sequence>
<organism evidence="3 4">
    <name type="scientific">Sphingobium jiangsuense</name>
    <dbReference type="NCBI Taxonomy" id="870476"/>
    <lineage>
        <taxon>Bacteria</taxon>
        <taxon>Pseudomonadati</taxon>
        <taxon>Pseudomonadota</taxon>
        <taxon>Alphaproteobacteria</taxon>
        <taxon>Sphingomonadales</taxon>
        <taxon>Sphingomonadaceae</taxon>
        <taxon>Sphingobium</taxon>
    </lineage>
</organism>
<dbReference type="RefSeq" id="WP_188071626.1">
    <property type="nucleotide sequence ID" value="NZ_BSPS01000008.1"/>
</dbReference>
<evidence type="ECO:0000259" key="1">
    <source>
        <dbReference type="Pfam" id="PF09423"/>
    </source>
</evidence>
<evidence type="ECO:0000313" key="4">
    <source>
        <dbReference type="Proteomes" id="UP000571950"/>
    </source>
</evidence>
<reference evidence="3 4" key="1">
    <citation type="submission" date="2020-08" db="EMBL/GenBank/DDBJ databases">
        <title>Genomic Encyclopedia of Type Strains, Phase IV (KMG-IV): sequencing the most valuable type-strain genomes for metagenomic binning, comparative biology and taxonomic classification.</title>
        <authorList>
            <person name="Goeker M."/>
        </authorList>
    </citation>
    <scope>NUCLEOTIDE SEQUENCE [LARGE SCALE GENOMIC DNA]</scope>
    <source>
        <strain evidence="3 4">DSM 26189</strain>
    </source>
</reference>
<dbReference type="Gene3D" id="3.60.21.70">
    <property type="entry name" value="PhoD-like phosphatase"/>
    <property type="match status" value="1"/>
</dbReference>
<evidence type="ECO:0000259" key="2">
    <source>
        <dbReference type="Pfam" id="PF16655"/>
    </source>
</evidence>
<protein>
    <submittedName>
        <fullName evidence="3">Alkaline phosphatase D</fullName>
        <ecNumber evidence="3">3.1.3.1</ecNumber>
    </submittedName>
</protein>
<dbReference type="Pfam" id="PF16655">
    <property type="entry name" value="PhoD_N"/>
    <property type="match status" value="1"/>
</dbReference>
<keyword evidence="4" id="KW-1185">Reference proteome</keyword>
<accession>A0A7W6BFL0</accession>
<dbReference type="InterPro" id="IPR018946">
    <property type="entry name" value="PhoD-like_MPP"/>
</dbReference>
<dbReference type="PANTHER" id="PTHR43606:SF2">
    <property type="entry name" value="ALKALINE PHOSPHATASE FAMILY PROTEIN (AFU_ORTHOLOGUE AFUA_5G03860)"/>
    <property type="match status" value="1"/>
</dbReference>
<dbReference type="EC" id="3.1.3.1" evidence="3"/>